<accession>A0ABT1JZ65</accession>
<dbReference type="SUPFAM" id="SSF48498">
    <property type="entry name" value="Tetracyclin repressor-like, C-terminal domain"/>
    <property type="match status" value="1"/>
</dbReference>
<evidence type="ECO:0000256" key="1">
    <source>
        <dbReference type="ARBA" id="ARBA00023125"/>
    </source>
</evidence>
<feature type="domain" description="HTH tetR-type" evidence="3">
    <location>
        <begin position="6"/>
        <end position="66"/>
    </location>
</feature>
<comment type="caution">
    <text evidence="4">The sequence shown here is derived from an EMBL/GenBank/DDBJ whole genome shotgun (WGS) entry which is preliminary data.</text>
</comment>
<sequence>MISGDTHQREMILQVATKLFAGLGYDGTSTRQIAEAVGLNVATVSYHVGSKRELYLAVMERANEAHRVVLEEAVQELVAAPATDKVAALHHLIDRYIDFCVENPEHPALWTHRWLSDASDVTGLEPAYVLPLAQLVIDTITSMLDVDPEADVPYTVSTMIWCIHSFVLSGVLDKSGARRGPDDPRAQRRFRAHMHRMLHRTLGLPGSPPRPAE</sequence>
<keyword evidence="1 2" id="KW-0238">DNA-binding</keyword>
<dbReference type="Pfam" id="PF00440">
    <property type="entry name" value="TetR_N"/>
    <property type="match status" value="1"/>
</dbReference>
<dbReference type="InterPro" id="IPR001647">
    <property type="entry name" value="HTH_TetR"/>
</dbReference>
<dbReference type="InterPro" id="IPR009057">
    <property type="entry name" value="Homeodomain-like_sf"/>
</dbReference>
<dbReference type="RefSeq" id="WP_253769716.1">
    <property type="nucleotide sequence ID" value="NZ_BAAAVE010000022.1"/>
</dbReference>
<evidence type="ECO:0000313" key="5">
    <source>
        <dbReference type="Proteomes" id="UP001320766"/>
    </source>
</evidence>
<dbReference type="InterPro" id="IPR050109">
    <property type="entry name" value="HTH-type_TetR-like_transc_reg"/>
</dbReference>
<dbReference type="Proteomes" id="UP001320766">
    <property type="component" value="Unassembled WGS sequence"/>
</dbReference>
<dbReference type="PRINTS" id="PR00455">
    <property type="entry name" value="HTHTETR"/>
</dbReference>
<gene>
    <name evidence="4" type="ORF">HD595_003170</name>
</gene>
<dbReference type="InterPro" id="IPR036271">
    <property type="entry name" value="Tet_transcr_reg_TetR-rel_C_sf"/>
</dbReference>
<evidence type="ECO:0000313" key="4">
    <source>
        <dbReference type="EMBL" id="MCP2347048.1"/>
    </source>
</evidence>
<dbReference type="PANTHER" id="PTHR30055">
    <property type="entry name" value="HTH-TYPE TRANSCRIPTIONAL REGULATOR RUTR"/>
    <property type="match status" value="1"/>
</dbReference>
<evidence type="ECO:0000259" key="3">
    <source>
        <dbReference type="PROSITE" id="PS50977"/>
    </source>
</evidence>
<proteinExistence type="predicted"/>
<organism evidence="4 5">
    <name type="scientific">Nonomuraea roseoviolacea subsp. carminata</name>
    <dbReference type="NCBI Taxonomy" id="160689"/>
    <lineage>
        <taxon>Bacteria</taxon>
        <taxon>Bacillati</taxon>
        <taxon>Actinomycetota</taxon>
        <taxon>Actinomycetes</taxon>
        <taxon>Streptosporangiales</taxon>
        <taxon>Streptosporangiaceae</taxon>
        <taxon>Nonomuraea</taxon>
    </lineage>
</organism>
<keyword evidence="5" id="KW-1185">Reference proteome</keyword>
<dbReference type="SUPFAM" id="SSF46689">
    <property type="entry name" value="Homeodomain-like"/>
    <property type="match status" value="1"/>
</dbReference>
<dbReference type="PANTHER" id="PTHR30055:SF219">
    <property type="entry name" value="TRANSCRIPTIONAL REGULATORY PROTEIN"/>
    <property type="match status" value="1"/>
</dbReference>
<dbReference type="InterPro" id="IPR023772">
    <property type="entry name" value="DNA-bd_HTH_TetR-type_CS"/>
</dbReference>
<dbReference type="EMBL" id="JAMZEC010000001">
    <property type="protein sequence ID" value="MCP2347048.1"/>
    <property type="molecule type" value="Genomic_DNA"/>
</dbReference>
<reference evidence="4 5" key="1">
    <citation type="submission" date="2022-06" db="EMBL/GenBank/DDBJ databases">
        <title>Sequencing the genomes of 1000 actinobacteria strains.</title>
        <authorList>
            <person name="Klenk H.-P."/>
        </authorList>
    </citation>
    <scope>NUCLEOTIDE SEQUENCE [LARGE SCALE GENOMIC DNA]</scope>
    <source>
        <strain evidence="4 5">DSM 44170</strain>
    </source>
</reference>
<dbReference type="Gene3D" id="1.10.357.10">
    <property type="entry name" value="Tetracycline Repressor, domain 2"/>
    <property type="match status" value="1"/>
</dbReference>
<feature type="DNA-binding region" description="H-T-H motif" evidence="2">
    <location>
        <begin position="29"/>
        <end position="48"/>
    </location>
</feature>
<dbReference type="PROSITE" id="PS50977">
    <property type="entry name" value="HTH_TETR_2"/>
    <property type="match status" value="1"/>
</dbReference>
<name>A0ABT1JZ65_9ACTN</name>
<protein>
    <submittedName>
        <fullName evidence="4">AcrR family transcriptional regulator</fullName>
    </submittedName>
</protein>
<evidence type="ECO:0000256" key="2">
    <source>
        <dbReference type="PROSITE-ProRule" id="PRU00335"/>
    </source>
</evidence>
<dbReference type="PROSITE" id="PS01081">
    <property type="entry name" value="HTH_TETR_1"/>
    <property type="match status" value="1"/>
</dbReference>